<protein>
    <submittedName>
        <fullName evidence="1">Uncharacterized protein</fullName>
    </submittedName>
</protein>
<organism evidence="1">
    <name type="scientific">Caudovirales sp. ctUL28</name>
    <dbReference type="NCBI Taxonomy" id="2826778"/>
    <lineage>
        <taxon>Viruses</taxon>
        <taxon>Duplodnaviria</taxon>
        <taxon>Heunggongvirae</taxon>
        <taxon>Uroviricota</taxon>
        <taxon>Caudoviricetes</taxon>
    </lineage>
</organism>
<reference evidence="1" key="1">
    <citation type="journal article" date="2021" name="Proc. Natl. Acad. Sci. U.S.A.">
        <title>A Catalog of Tens of Thousands of Viruses from Human Metagenomes Reveals Hidden Associations with Chronic Diseases.</title>
        <authorList>
            <person name="Tisza M.J."/>
            <person name="Buck C.B."/>
        </authorList>
    </citation>
    <scope>NUCLEOTIDE SEQUENCE</scope>
    <source>
        <strain evidence="1">CtUL28</strain>
    </source>
</reference>
<name>A0A8S5MV63_9CAUD</name>
<accession>A0A8S5MV63</accession>
<sequence>MNPMQLMGLLNQSNNPMELIQNMAWQNPLMGRALQMGQGKSVDELKVIAQNLARQRGMNERQLGQFLSGLGLRL</sequence>
<evidence type="ECO:0000313" key="1">
    <source>
        <dbReference type="EMBL" id="DAD86246.1"/>
    </source>
</evidence>
<dbReference type="EMBL" id="BK014996">
    <property type="protein sequence ID" value="DAD86246.1"/>
    <property type="molecule type" value="Genomic_DNA"/>
</dbReference>
<proteinExistence type="predicted"/>